<dbReference type="OrthoDB" id="9805629at2"/>
<evidence type="ECO:0000256" key="4">
    <source>
        <dbReference type="ARBA" id="ARBA00022679"/>
    </source>
</evidence>
<evidence type="ECO:0000256" key="6">
    <source>
        <dbReference type="ARBA" id="ARBA00047942"/>
    </source>
</evidence>
<proteinExistence type="inferred from homology"/>
<feature type="domain" description="Restriction endonuclease type II DpnII-like" evidence="8">
    <location>
        <begin position="293"/>
        <end position="556"/>
    </location>
</feature>
<dbReference type="SUPFAM" id="SSF53335">
    <property type="entry name" value="S-adenosyl-L-methionine-dependent methyltransferases"/>
    <property type="match status" value="1"/>
</dbReference>
<dbReference type="InterPro" id="IPR023095">
    <property type="entry name" value="Ade_MeTrfase_dom_2"/>
</dbReference>
<evidence type="ECO:0000259" key="8">
    <source>
        <dbReference type="Pfam" id="PF04556"/>
    </source>
</evidence>
<dbReference type="EC" id="2.1.1.72" evidence="2 7"/>
<dbReference type="Proteomes" id="UP000320078">
    <property type="component" value="Unassembled WGS sequence"/>
</dbReference>
<dbReference type="PROSITE" id="PS00092">
    <property type="entry name" value="N6_MTASE"/>
    <property type="match status" value="1"/>
</dbReference>
<protein>
    <recommendedName>
        <fullName evidence="2 7">Site-specific DNA-methyltransferase (adenine-specific)</fullName>
        <ecNumber evidence="2 7">2.1.1.72</ecNumber>
    </recommendedName>
</protein>
<evidence type="ECO:0000256" key="5">
    <source>
        <dbReference type="ARBA" id="ARBA00022691"/>
    </source>
</evidence>
<keyword evidence="5 7" id="KW-0949">S-adenosyl-L-methionine</keyword>
<keyword evidence="10" id="KW-1185">Reference proteome</keyword>
<organism evidence="9 10">
    <name type="scientific">Candidatus Phytoplasma pini</name>
    <dbReference type="NCBI Taxonomy" id="267362"/>
    <lineage>
        <taxon>Bacteria</taxon>
        <taxon>Bacillati</taxon>
        <taxon>Mycoplasmatota</taxon>
        <taxon>Mollicutes</taxon>
        <taxon>Acholeplasmatales</taxon>
        <taxon>Acholeplasmataceae</taxon>
        <taxon>Candidatus Phytoplasma</taxon>
    </lineage>
</organism>
<keyword evidence="3 7" id="KW-0489">Methyltransferase</keyword>
<dbReference type="EMBL" id="VIAE01000002">
    <property type="protein sequence ID" value="TVY12371.1"/>
    <property type="molecule type" value="Genomic_DNA"/>
</dbReference>
<dbReference type="RefSeq" id="WP_144658293.1">
    <property type="nucleotide sequence ID" value="NZ_VIAE01000002.1"/>
</dbReference>
<dbReference type="PANTHER" id="PTHR30481:SF3">
    <property type="entry name" value="DNA ADENINE METHYLASE"/>
    <property type="match status" value="1"/>
</dbReference>
<dbReference type="Gene3D" id="3.40.50.150">
    <property type="entry name" value="Vaccinia Virus protein VP39"/>
    <property type="match status" value="1"/>
</dbReference>
<comment type="catalytic activity">
    <reaction evidence="6 7">
        <text>a 2'-deoxyadenosine in DNA + S-adenosyl-L-methionine = an N(6)-methyl-2'-deoxyadenosine in DNA + S-adenosyl-L-homocysteine + H(+)</text>
        <dbReference type="Rhea" id="RHEA:15197"/>
        <dbReference type="Rhea" id="RHEA-COMP:12418"/>
        <dbReference type="Rhea" id="RHEA-COMP:12419"/>
        <dbReference type="ChEBI" id="CHEBI:15378"/>
        <dbReference type="ChEBI" id="CHEBI:57856"/>
        <dbReference type="ChEBI" id="CHEBI:59789"/>
        <dbReference type="ChEBI" id="CHEBI:90615"/>
        <dbReference type="ChEBI" id="CHEBI:90616"/>
        <dbReference type="EC" id="2.1.1.72"/>
    </reaction>
</comment>
<dbReference type="GO" id="GO:0043565">
    <property type="term" value="F:sequence-specific DNA binding"/>
    <property type="evidence" value="ECO:0007669"/>
    <property type="project" value="TreeGrafter"/>
</dbReference>
<dbReference type="InterPro" id="IPR002052">
    <property type="entry name" value="DNA_methylase_N6_adenine_CS"/>
</dbReference>
<dbReference type="NCBIfam" id="TIGR00571">
    <property type="entry name" value="dam"/>
    <property type="match status" value="1"/>
</dbReference>
<evidence type="ECO:0000256" key="7">
    <source>
        <dbReference type="RuleBase" id="RU361257"/>
    </source>
</evidence>
<keyword evidence="4 7" id="KW-0808">Transferase</keyword>
<dbReference type="GO" id="GO:0009307">
    <property type="term" value="P:DNA restriction-modification system"/>
    <property type="evidence" value="ECO:0007669"/>
    <property type="project" value="InterPro"/>
</dbReference>
<dbReference type="GO" id="GO:0009036">
    <property type="term" value="F:type II site-specific deoxyribonuclease activity"/>
    <property type="evidence" value="ECO:0007669"/>
    <property type="project" value="InterPro"/>
</dbReference>
<evidence type="ECO:0000313" key="9">
    <source>
        <dbReference type="EMBL" id="TVY12371.1"/>
    </source>
</evidence>
<dbReference type="Gene3D" id="1.10.1020.10">
    <property type="entry name" value="Adenine-specific Methyltransferase, Domain 2"/>
    <property type="match status" value="1"/>
</dbReference>
<dbReference type="InterPro" id="IPR029063">
    <property type="entry name" value="SAM-dependent_MTases_sf"/>
</dbReference>
<comment type="caution">
    <text evidence="9">The sequence shown here is derived from an EMBL/GenBank/DDBJ whole genome shotgun (WGS) entry which is preliminary data.</text>
</comment>
<dbReference type="AlphaFoldDB" id="A0A559KJR6"/>
<dbReference type="GO" id="GO:0009007">
    <property type="term" value="F:site-specific DNA-methyltransferase (adenine-specific) activity"/>
    <property type="evidence" value="ECO:0007669"/>
    <property type="project" value="UniProtKB-UniRule"/>
</dbReference>
<evidence type="ECO:0000256" key="2">
    <source>
        <dbReference type="ARBA" id="ARBA00011900"/>
    </source>
</evidence>
<dbReference type="PRINTS" id="PR00505">
    <property type="entry name" value="D12N6MTFRASE"/>
</dbReference>
<dbReference type="Pfam" id="PF02086">
    <property type="entry name" value="MethyltransfD12"/>
    <property type="match status" value="1"/>
</dbReference>
<dbReference type="GO" id="GO:1904047">
    <property type="term" value="F:S-adenosyl-L-methionine binding"/>
    <property type="evidence" value="ECO:0007669"/>
    <property type="project" value="TreeGrafter"/>
</dbReference>
<name>A0A559KJR6_9MOLU</name>
<dbReference type="Pfam" id="PF04556">
    <property type="entry name" value="DpnII"/>
    <property type="match status" value="1"/>
</dbReference>
<evidence type="ECO:0000256" key="1">
    <source>
        <dbReference type="ARBA" id="ARBA00006594"/>
    </source>
</evidence>
<dbReference type="GO" id="GO:0032259">
    <property type="term" value="P:methylation"/>
    <property type="evidence" value="ECO:0007669"/>
    <property type="project" value="UniProtKB-KW"/>
</dbReference>
<dbReference type="InterPro" id="IPR007637">
    <property type="entry name" value="Restrct_endonuc_II_DpnII-like"/>
</dbReference>
<evidence type="ECO:0000313" key="10">
    <source>
        <dbReference type="Proteomes" id="UP000320078"/>
    </source>
</evidence>
<dbReference type="PANTHER" id="PTHR30481">
    <property type="entry name" value="DNA ADENINE METHYLASE"/>
    <property type="match status" value="1"/>
</dbReference>
<dbReference type="InterPro" id="IPR012327">
    <property type="entry name" value="MeTrfase_D12"/>
</dbReference>
<sequence length="564" mass="66415">MQKTKLKPFIKWVGGKTQLLPFLDIVIPSKFNTYYEPFLGGGSFFLHLQPNKAILNDINSDLILAWRNLIQHSQKIIKILNELNEQLKKNGESFYWKIRDEYNQSVANIRKTALFVFLNKTCFNGIYRVNRKNEFNVPFNKKINLSLSSLIDVENIKKIILYFKKHSNIEFFCDDYQTIIDRAQKDDFLFVDPPYDSDKNSFDAYTITPFGKEGQRRLFETLQKAHNRGVKWILTNHDTPYINELYSEFYLNRISVSRFINSNASKRKNNNYETIITNYPITTNQLLELNYLSFKKELRTTTYNLNSYVDWNKINTFLTTYNVEIKELNTLFSSSLTEFKSKIDYLFKNKTTECFCILPFLIAKKHSQQEQLIFLNKENQEIKIDFTCLTSIFNFVEESGLLQNIFLNPMLNNIESLLLGVKIGLNPNMNKNKTGKMMMFIIAEILKKNNIEFKTEVTLKEIFSNAELKETKKIDFVFKIQKTIFLLECSFFNVAGSKINSELSRFVDLNKTIKQFKDKEFIYIIDGIGLKSISDPLRTALENIEHCYNIQRFENFIKFKKNNL</sequence>
<comment type="similarity">
    <text evidence="1 7">Belongs to the N(4)/N(6)-methyltransferase family.</text>
</comment>
<gene>
    <name evidence="9" type="ORF">MDPP_00144</name>
</gene>
<accession>A0A559KJR6</accession>
<dbReference type="GO" id="GO:0006298">
    <property type="term" value="P:mismatch repair"/>
    <property type="evidence" value="ECO:0007669"/>
    <property type="project" value="TreeGrafter"/>
</dbReference>
<evidence type="ECO:0000256" key="3">
    <source>
        <dbReference type="ARBA" id="ARBA00022603"/>
    </source>
</evidence>
<reference evidence="9 10" key="1">
    <citation type="submission" date="2019-06" db="EMBL/GenBank/DDBJ databases">
        <title>Draft Genome Sequence of Candidatus Phytoplasma pini-Related Strain MDPP: A Resource for Comparative Genomics of Gymnosperm-infecting Phytoplasmas.</title>
        <authorList>
            <person name="Cai W."/>
            <person name="Costanzo S."/>
            <person name="Shao J."/>
            <person name="Zhao Y."/>
            <person name="Davis R."/>
        </authorList>
    </citation>
    <scope>NUCLEOTIDE SEQUENCE [LARGE SCALE GENOMIC DNA]</scope>
    <source>
        <strain evidence="9 10">MDPP</strain>
    </source>
</reference>